<proteinExistence type="predicted"/>
<organism evidence="2">
    <name type="scientific">marine metagenome</name>
    <dbReference type="NCBI Taxonomy" id="408172"/>
    <lineage>
        <taxon>unclassified sequences</taxon>
        <taxon>metagenomes</taxon>
        <taxon>ecological metagenomes</taxon>
    </lineage>
</organism>
<keyword evidence="1" id="KW-1133">Transmembrane helix</keyword>
<protein>
    <submittedName>
        <fullName evidence="2">Uncharacterized protein</fullName>
    </submittedName>
</protein>
<accession>A0A381PY65</accession>
<keyword evidence="1" id="KW-0812">Transmembrane</keyword>
<evidence type="ECO:0000256" key="1">
    <source>
        <dbReference type="SAM" id="Phobius"/>
    </source>
</evidence>
<evidence type="ECO:0000313" key="2">
    <source>
        <dbReference type="EMBL" id="SUZ71558.1"/>
    </source>
</evidence>
<keyword evidence="1" id="KW-0472">Membrane</keyword>
<feature type="non-terminal residue" evidence="2">
    <location>
        <position position="1"/>
    </location>
</feature>
<dbReference type="EMBL" id="UINC01001126">
    <property type="protein sequence ID" value="SUZ71558.1"/>
    <property type="molecule type" value="Genomic_DNA"/>
</dbReference>
<dbReference type="AlphaFoldDB" id="A0A381PY65"/>
<gene>
    <name evidence="2" type="ORF">METZ01_LOCUS24412</name>
</gene>
<feature type="transmembrane region" description="Helical" evidence="1">
    <location>
        <begin position="31"/>
        <end position="48"/>
    </location>
</feature>
<sequence>VKWWKNTQNAIFVENETYKWATPKSSINRRLIYLSALFVLASLLFSVLK</sequence>
<reference evidence="2" key="1">
    <citation type="submission" date="2018-05" db="EMBL/GenBank/DDBJ databases">
        <authorList>
            <person name="Lanie J.A."/>
            <person name="Ng W.-L."/>
            <person name="Kazmierczak K.M."/>
            <person name="Andrzejewski T.M."/>
            <person name="Davidsen T.M."/>
            <person name="Wayne K.J."/>
            <person name="Tettelin H."/>
            <person name="Glass J.I."/>
            <person name="Rusch D."/>
            <person name="Podicherti R."/>
            <person name="Tsui H.-C.T."/>
            <person name="Winkler M.E."/>
        </authorList>
    </citation>
    <scope>NUCLEOTIDE SEQUENCE</scope>
</reference>
<name>A0A381PY65_9ZZZZ</name>